<dbReference type="GO" id="GO:0005829">
    <property type="term" value="C:cytosol"/>
    <property type="evidence" value="ECO:0007669"/>
    <property type="project" value="TreeGrafter"/>
</dbReference>
<dbReference type="GO" id="GO:0051539">
    <property type="term" value="F:4 iron, 4 sulfur cluster binding"/>
    <property type="evidence" value="ECO:0007669"/>
    <property type="project" value="UniProtKB-KW"/>
</dbReference>
<evidence type="ECO:0000256" key="7">
    <source>
        <dbReference type="ARBA" id="ARBA00023014"/>
    </source>
</evidence>
<dbReference type="GO" id="GO:0046872">
    <property type="term" value="F:metal ion binding"/>
    <property type="evidence" value="ECO:0007669"/>
    <property type="project" value="UniProtKB-KW"/>
</dbReference>
<dbReference type="InterPro" id="IPR051198">
    <property type="entry name" value="BchE-like"/>
</dbReference>
<evidence type="ECO:0000256" key="5">
    <source>
        <dbReference type="ARBA" id="ARBA00022723"/>
    </source>
</evidence>
<reference evidence="10 11" key="1">
    <citation type="journal article" date="2018" name="Arch. Microbiol.">
        <title>New insights into the metabolic potential of the phototrophic purple bacterium Rhodopila globiformis DSM 161(T) from its draft genome sequence and evidence for a vanadium-dependent nitrogenase.</title>
        <authorList>
            <person name="Imhoff J.F."/>
            <person name="Rahn T."/>
            <person name="Kunzel S."/>
            <person name="Neulinger S.C."/>
        </authorList>
    </citation>
    <scope>NUCLEOTIDE SEQUENCE [LARGE SCALE GENOMIC DNA]</scope>
    <source>
        <strain evidence="10 11">DSM 161</strain>
    </source>
</reference>
<evidence type="ECO:0000256" key="2">
    <source>
        <dbReference type="ARBA" id="ARBA00022603"/>
    </source>
</evidence>
<keyword evidence="4" id="KW-0949">S-adenosyl-L-methionine</keyword>
<gene>
    <name evidence="10" type="ORF">CCS01_22825</name>
</gene>
<dbReference type="Gene3D" id="3.80.30.20">
    <property type="entry name" value="tm_1862 like domain"/>
    <property type="match status" value="1"/>
</dbReference>
<dbReference type="AlphaFoldDB" id="A0A2S6N393"/>
<protein>
    <submittedName>
        <fullName evidence="10">Radical SAM protein</fullName>
    </submittedName>
</protein>
<dbReference type="Proteomes" id="UP000239724">
    <property type="component" value="Unassembled WGS sequence"/>
</dbReference>
<keyword evidence="6" id="KW-0408">Iron</keyword>
<evidence type="ECO:0000256" key="3">
    <source>
        <dbReference type="ARBA" id="ARBA00022679"/>
    </source>
</evidence>
<dbReference type="PANTHER" id="PTHR43409:SF7">
    <property type="entry name" value="BLL1977 PROTEIN"/>
    <property type="match status" value="1"/>
</dbReference>
<dbReference type="SFLD" id="SFLDG01123">
    <property type="entry name" value="methyltransferase_(Class_B)"/>
    <property type="match status" value="1"/>
</dbReference>
<evidence type="ECO:0000259" key="9">
    <source>
        <dbReference type="PROSITE" id="PS51918"/>
    </source>
</evidence>
<dbReference type="OrthoDB" id="9801424at2"/>
<organism evidence="10 11">
    <name type="scientific">Rhodopila globiformis</name>
    <name type="common">Rhodopseudomonas globiformis</name>
    <dbReference type="NCBI Taxonomy" id="1071"/>
    <lineage>
        <taxon>Bacteria</taxon>
        <taxon>Pseudomonadati</taxon>
        <taxon>Pseudomonadota</taxon>
        <taxon>Alphaproteobacteria</taxon>
        <taxon>Acetobacterales</taxon>
        <taxon>Acetobacteraceae</taxon>
        <taxon>Rhodopila</taxon>
    </lineage>
</organism>
<dbReference type="Pfam" id="PF04055">
    <property type="entry name" value="Radical_SAM"/>
    <property type="match status" value="1"/>
</dbReference>
<sequence length="550" mass="61213">MPSNSLAALYGLATDCAARQVLGTDTQIVVDAYDETNTRIRPERIARDIRQAGAGLVGFVGVQSNQYPRAMDLARRFRALGIDVVIGGFHVSGTLAMLPAITPELQEAIDLGIVLYAGEAEDGLEALLRDAAAGRLQPIYNHMATLPNLAGVPIPWLPPDRVARTAGRMTTFDAGRGCPFQCSFCTIINVQGRVSRRRTADDVEAIVRRNAAQGVQSFFITDDNFARNKDWEPIFDRLIALREQEGFTIKLTIQVDTLCHRIPGFIEKAGRAGVARVFIGLESINPDSLLAAKKKQNRITEYRNMLLAWKRIRAVIWAGYIIGFPADTPATVARDIRIIQHELPIDFLEFFILTPLPGSEDHQKLALAGTEMDADLNRYDTFHVVTAHGGMSRGAWEQAYWTAWRSYYSPAHMVTLMRRAAATGISLGKMLTMLLSFWSLSLVEHTHPLEGGYLRRKVRTERRPGLPIVPAWRFWPGYAADMAMKHARIGSMAARLLLVRRELKRDEAARDYRDLALTPVSDDDALELLTVTETARRAAGTKLRPLANAR</sequence>
<keyword evidence="11" id="KW-1185">Reference proteome</keyword>
<proteinExistence type="predicted"/>
<dbReference type="PROSITE" id="PS51918">
    <property type="entry name" value="RADICAL_SAM"/>
    <property type="match status" value="1"/>
</dbReference>
<accession>A0A2S6N393</accession>
<dbReference type="SMART" id="SM00729">
    <property type="entry name" value="Elp3"/>
    <property type="match status" value="1"/>
</dbReference>
<name>A0A2S6N393_RHOGL</name>
<dbReference type="SFLD" id="SFLDS00029">
    <property type="entry name" value="Radical_SAM"/>
    <property type="match status" value="1"/>
</dbReference>
<dbReference type="InterPro" id="IPR058240">
    <property type="entry name" value="rSAM_sf"/>
</dbReference>
<evidence type="ECO:0000313" key="10">
    <source>
        <dbReference type="EMBL" id="PPQ29085.1"/>
    </source>
</evidence>
<evidence type="ECO:0000259" key="8">
    <source>
        <dbReference type="PROSITE" id="PS51332"/>
    </source>
</evidence>
<dbReference type="CDD" id="cd01335">
    <property type="entry name" value="Radical_SAM"/>
    <property type="match status" value="1"/>
</dbReference>
<dbReference type="InterPro" id="IPR006158">
    <property type="entry name" value="Cobalamin-bd"/>
</dbReference>
<feature type="domain" description="Radical SAM core" evidence="9">
    <location>
        <begin position="164"/>
        <end position="392"/>
    </location>
</feature>
<dbReference type="GO" id="GO:0003824">
    <property type="term" value="F:catalytic activity"/>
    <property type="evidence" value="ECO:0007669"/>
    <property type="project" value="InterPro"/>
</dbReference>
<keyword evidence="5" id="KW-0479">Metal-binding</keyword>
<dbReference type="SUPFAM" id="SSF102114">
    <property type="entry name" value="Radical SAM enzymes"/>
    <property type="match status" value="1"/>
</dbReference>
<keyword evidence="3" id="KW-0808">Transferase</keyword>
<evidence type="ECO:0000256" key="4">
    <source>
        <dbReference type="ARBA" id="ARBA00022691"/>
    </source>
</evidence>
<comment type="caution">
    <text evidence="10">The sequence shown here is derived from an EMBL/GenBank/DDBJ whole genome shotgun (WGS) entry which is preliminary data.</text>
</comment>
<dbReference type="EMBL" id="NHRY01000234">
    <property type="protein sequence ID" value="PPQ29085.1"/>
    <property type="molecule type" value="Genomic_DNA"/>
</dbReference>
<dbReference type="SFLD" id="SFLDG01082">
    <property type="entry name" value="B12-binding_domain_containing"/>
    <property type="match status" value="1"/>
</dbReference>
<dbReference type="InterPro" id="IPR034466">
    <property type="entry name" value="Methyltransferase_Class_B"/>
</dbReference>
<comment type="cofactor">
    <cofactor evidence="1">
        <name>[4Fe-4S] cluster</name>
        <dbReference type="ChEBI" id="CHEBI:49883"/>
    </cofactor>
</comment>
<dbReference type="GO" id="GO:0031419">
    <property type="term" value="F:cobalamin binding"/>
    <property type="evidence" value="ECO:0007669"/>
    <property type="project" value="InterPro"/>
</dbReference>
<keyword evidence="7" id="KW-0411">Iron-sulfur</keyword>
<dbReference type="InterPro" id="IPR006638">
    <property type="entry name" value="Elp3/MiaA/NifB-like_rSAM"/>
</dbReference>
<feature type="domain" description="B12-binding" evidence="8">
    <location>
        <begin position="1"/>
        <end position="138"/>
    </location>
</feature>
<dbReference type="PANTHER" id="PTHR43409">
    <property type="entry name" value="ANAEROBIC MAGNESIUM-PROTOPORPHYRIN IX MONOMETHYL ESTER CYCLASE-RELATED"/>
    <property type="match status" value="1"/>
</dbReference>
<dbReference type="InterPro" id="IPR023404">
    <property type="entry name" value="rSAM_horseshoe"/>
</dbReference>
<keyword evidence="2" id="KW-0489">Methyltransferase</keyword>
<evidence type="ECO:0000256" key="1">
    <source>
        <dbReference type="ARBA" id="ARBA00001966"/>
    </source>
</evidence>
<dbReference type="InterPro" id="IPR007197">
    <property type="entry name" value="rSAM"/>
</dbReference>
<evidence type="ECO:0000313" key="11">
    <source>
        <dbReference type="Proteomes" id="UP000239724"/>
    </source>
</evidence>
<evidence type="ECO:0000256" key="6">
    <source>
        <dbReference type="ARBA" id="ARBA00023004"/>
    </source>
</evidence>
<dbReference type="PROSITE" id="PS51332">
    <property type="entry name" value="B12_BINDING"/>
    <property type="match status" value="1"/>
</dbReference>